<feature type="compositionally biased region" description="Low complexity" evidence="1">
    <location>
        <begin position="26"/>
        <end position="58"/>
    </location>
</feature>
<comment type="caution">
    <text evidence="2">The sequence shown here is derived from an EMBL/GenBank/DDBJ whole genome shotgun (WGS) entry which is preliminary data.</text>
</comment>
<feature type="region of interest" description="Disordered" evidence="1">
    <location>
        <begin position="168"/>
        <end position="268"/>
    </location>
</feature>
<reference evidence="2" key="2">
    <citation type="submission" date="2023-06" db="EMBL/GenBank/DDBJ databases">
        <authorList>
            <consortium name="Lawrence Berkeley National Laboratory"/>
            <person name="Haridas S."/>
            <person name="Hensen N."/>
            <person name="Bonometti L."/>
            <person name="Westerberg I."/>
            <person name="Brannstrom I.O."/>
            <person name="Guillou S."/>
            <person name="Cros-Aarteil S."/>
            <person name="Calhoun S."/>
            <person name="Kuo A."/>
            <person name="Mondo S."/>
            <person name="Pangilinan J."/>
            <person name="Riley R."/>
            <person name="Labutti K."/>
            <person name="Andreopoulos B."/>
            <person name="Lipzen A."/>
            <person name="Chen C."/>
            <person name="Yanf M."/>
            <person name="Daum C."/>
            <person name="Ng V."/>
            <person name="Clum A."/>
            <person name="Steindorff A."/>
            <person name="Ohm R."/>
            <person name="Martin F."/>
            <person name="Silar P."/>
            <person name="Natvig D."/>
            <person name="Lalanne C."/>
            <person name="Gautier V."/>
            <person name="Ament-Velasquez S.L."/>
            <person name="Kruys A."/>
            <person name="Hutchinson M.I."/>
            <person name="Powell A.J."/>
            <person name="Barry K."/>
            <person name="Miller A.N."/>
            <person name="Grigoriev I.V."/>
            <person name="Debuchy R."/>
            <person name="Gladieux P."/>
            <person name="Thoren M.H."/>
            <person name="Johannesson H."/>
        </authorList>
    </citation>
    <scope>NUCLEOTIDE SEQUENCE</scope>
    <source>
        <strain evidence="2">SMH4131-1</strain>
    </source>
</reference>
<feature type="compositionally biased region" description="Low complexity" evidence="1">
    <location>
        <begin position="426"/>
        <end position="456"/>
    </location>
</feature>
<feature type="compositionally biased region" description="Low complexity" evidence="1">
    <location>
        <begin position="69"/>
        <end position="81"/>
    </location>
</feature>
<keyword evidence="3" id="KW-1185">Reference proteome</keyword>
<name>A0AAE0IGF0_9PEZI</name>
<evidence type="ECO:0000313" key="3">
    <source>
        <dbReference type="Proteomes" id="UP001286456"/>
    </source>
</evidence>
<feature type="compositionally biased region" description="Polar residues" evidence="1">
    <location>
        <begin position="241"/>
        <end position="264"/>
    </location>
</feature>
<organism evidence="2 3">
    <name type="scientific">Cercophora scortea</name>
    <dbReference type="NCBI Taxonomy" id="314031"/>
    <lineage>
        <taxon>Eukaryota</taxon>
        <taxon>Fungi</taxon>
        <taxon>Dikarya</taxon>
        <taxon>Ascomycota</taxon>
        <taxon>Pezizomycotina</taxon>
        <taxon>Sordariomycetes</taxon>
        <taxon>Sordariomycetidae</taxon>
        <taxon>Sordariales</taxon>
        <taxon>Lasiosphaeriaceae</taxon>
        <taxon>Cercophora</taxon>
    </lineage>
</organism>
<accession>A0AAE0IGF0</accession>
<proteinExistence type="predicted"/>
<dbReference type="Proteomes" id="UP001286456">
    <property type="component" value="Unassembled WGS sequence"/>
</dbReference>
<evidence type="ECO:0000256" key="1">
    <source>
        <dbReference type="SAM" id="MobiDB-lite"/>
    </source>
</evidence>
<evidence type="ECO:0000313" key="2">
    <source>
        <dbReference type="EMBL" id="KAK3324670.1"/>
    </source>
</evidence>
<feature type="compositionally biased region" description="Low complexity" evidence="1">
    <location>
        <begin position="168"/>
        <end position="177"/>
    </location>
</feature>
<reference evidence="2" key="1">
    <citation type="journal article" date="2023" name="Mol. Phylogenet. Evol.">
        <title>Genome-scale phylogeny and comparative genomics of the fungal order Sordariales.</title>
        <authorList>
            <person name="Hensen N."/>
            <person name="Bonometti L."/>
            <person name="Westerberg I."/>
            <person name="Brannstrom I.O."/>
            <person name="Guillou S."/>
            <person name="Cros-Aarteil S."/>
            <person name="Calhoun S."/>
            <person name="Haridas S."/>
            <person name="Kuo A."/>
            <person name="Mondo S."/>
            <person name="Pangilinan J."/>
            <person name="Riley R."/>
            <person name="LaButti K."/>
            <person name="Andreopoulos B."/>
            <person name="Lipzen A."/>
            <person name="Chen C."/>
            <person name="Yan M."/>
            <person name="Daum C."/>
            <person name="Ng V."/>
            <person name="Clum A."/>
            <person name="Steindorff A."/>
            <person name="Ohm R.A."/>
            <person name="Martin F."/>
            <person name="Silar P."/>
            <person name="Natvig D.O."/>
            <person name="Lalanne C."/>
            <person name="Gautier V."/>
            <person name="Ament-Velasquez S.L."/>
            <person name="Kruys A."/>
            <person name="Hutchinson M.I."/>
            <person name="Powell A.J."/>
            <person name="Barry K."/>
            <person name="Miller A.N."/>
            <person name="Grigoriev I.V."/>
            <person name="Debuchy R."/>
            <person name="Gladieux P."/>
            <person name="Hiltunen Thoren M."/>
            <person name="Johannesson H."/>
        </authorList>
    </citation>
    <scope>NUCLEOTIDE SEQUENCE</scope>
    <source>
        <strain evidence="2">SMH4131-1</strain>
    </source>
</reference>
<sequence>MYPNHYGYPNAAGGPAFNGAPPPQNPHLQPGPSQNQPQQMMYNTQQQPQQHQQQQPQQFPMGAQAAHFPAGPNPAMMGAAGPAGMMQNTAMAAMPTMPTMPTMPAMSAMPHMAANGQMAYQTPYTSSPYGAAIPSPAPPQPQLPANYMMSGPMPQYPMNPGMHPQQPMMQRMHPSQQNPAGMAVTTPQRHFNPGQGTPNNAIPTQQVQYAPPQSHGTPQSQTPTSAQPPTASVATPQTPTFPSTGQSVQTNGSSGVSTPQSPGTESREKERFALLLDINQELLYETIMICNSRAELKKEQAAAAESREPANSHIDFAEEERLANMDYAQCMRRLQANLAYMAALADRKATVQVPAYPAYLTSPPLNLNITLRVSQTQNLLDESAEKTVDPKADREERDRIMKDLYKKLQALFPGIDPKKEPVPQMPNARGAGQPQQQQGAMKMQNGQAHAAAVAAAGGQGSNHSSPGPGPQKTPQMTPQMGNAAAPPMLMAQVSGP</sequence>
<feature type="region of interest" description="Disordered" evidence="1">
    <location>
        <begin position="413"/>
        <end position="496"/>
    </location>
</feature>
<gene>
    <name evidence="2" type="ORF">B0T19DRAFT_235939</name>
</gene>
<feature type="compositionally biased region" description="Polar residues" evidence="1">
    <location>
        <begin position="185"/>
        <end position="208"/>
    </location>
</feature>
<feature type="compositionally biased region" description="Low complexity" evidence="1">
    <location>
        <begin position="9"/>
        <end position="19"/>
    </location>
</feature>
<feature type="region of interest" description="Disordered" evidence="1">
    <location>
        <begin position="1"/>
        <end position="81"/>
    </location>
</feature>
<feature type="compositionally biased region" description="Low complexity" evidence="1">
    <location>
        <begin position="217"/>
        <end position="240"/>
    </location>
</feature>
<dbReference type="AlphaFoldDB" id="A0AAE0IGF0"/>
<protein>
    <submittedName>
        <fullName evidence="2">Uncharacterized protein</fullName>
    </submittedName>
</protein>
<dbReference type="EMBL" id="JAUEPO010000004">
    <property type="protein sequence ID" value="KAK3324670.1"/>
    <property type="molecule type" value="Genomic_DNA"/>
</dbReference>